<name>A0A0G1VNS3_9BACT</name>
<protein>
    <submittedName>
        <fullName evidence="2">Cytoplasmic protein</fullName>
    </submittedName>
</protein>
<gene>
    <name evidence="2" type="ORF">UY44_C0018G0008</name>
</gene>
<organism evidence="2 3">
    <name type="scientific">Candidatus Kaiserbacteria bacterium GW2011_GWA2_49_19</name>
    <dbReference type="NCBI Taxonomy" id="1618669"/>
    <lineage>
        <taxon>Bacteria</taxon>
        <taxon>Candidatus Kaiseribacteriota</taxon>
    </lineage>
</organism>
<dbReference type="InterPro" id="IPR012312">
    <property type="entry name" value="Hemerythrin-like"/>
</dbReference>
<proteinExistence type="predicted"/>
<dbReference type="CDD" id="cd12108">
    <property type="entry name" value="Hr-like"/>
    <property type="match status" value="1"/>
</dbReference>
<dbReference type="EMBL" id="LCPZ01000018">
    <property type="protein sequence ID" value="KKW08098.1"/>
    <property type="molecule type" value="Genomic_DNA"/>
</dbReference>
<dbReference type="GO" id="GO:0005886">
    <property type="term" value="C:plasma membrane"/>
    <property type="evidence" value="ECO:0007669"/>
    <property type="project" value="TreeGrafter"/>
</dbReference>
<dbReference type="Pfam" id="PF01814">
    <property type="entry name" value="Hemerythrin"/>
    <property type="match status" value="1"/>
</dbReference>
<accession>A0A0G1VNS3</accession>
<dbReference type="AlphaFoldDB" id="A0A0G1VNS3"/>
<dbReference type="Proteomes" id="UP000033965">
    <property type="component" value="Unassembled WGS sequence"/>
</dbReference>
<feature type="domain" description="Hemerythrin-like" evidence="1">
    <location>
        <begin position="4"/>
        <end position="139"/>
    </location>
</feature>
<evidence type="ECO:0000313" key="3">
    <source>
        <dbReference type="Proteomes" id="UP000033965"/>
    </source>
</evidence>
<dbReference type="Gene3D" id="1.20.120.520">
    <property type="entry name" value="nmb1532 protein domain like"/>
    <property type="match status" value="1"/>
</dbReference>
<evidence type="ECO:0000259" key="1">
    <source>
        <dbReference type="Pfam" id="PF01814"/>
    </source>
</evidence>
<evidence type="ECO:0000313" key="2">
    <source>
        <dbReference type="EMBL" id="KKW08098.1"/>
    </source>
</evidence>
<comment type="caution">
    <text evidence="2">The sequence shown here is derived from an EMBL/GenBank/DDBJ whole genome shotgun (WGS) entry which is preliminary data.</text>
</comment>
<dbReference type="PANTHER" id="PTHR39966:SF1">
    <property type="entry name" value="HEMERYTHRIN-LIKE DOMAIN-CONTAINING PROTEIN"/>
    <property type="match status" value="1"/>
</dbReference>
<sequence>MRATEQLQDEHQGIKVGLKILMKFSEKLDSGEEVSARHLEQILDFIKTFADRCHHAKEEKILFPEMELSGVPRDGGPIGVMLAEHDLGRGYVKEMSESLARYSKGQKDAARELAKNARDYINLLTEHIEKEDNILYPIADMHLDENQQKKLLKEFERIEREEIGEGKHEEYHCLLHALRDIYLTEKHCLNSAGVP</sequence>
<reference evidence="2" key="1">
    <citation type="journal article" date="2015" name="Nature">
        <title>rRNA introns, odd ribosomes, and small enigmatic genomes across a large radiation of phyla.</title>
        <authorList>
            <person name="Brown C.T."/>
            <person name="Hug L.A."/>
            <person name="Thomas B.C."/>
            <person name="Sharon I."/>
            <person name="Castelle C.J."/>
            <person name="Singh A."/>
            <person name="Wilkins M.J."/>
            <person name="Williams K.H."/>
            <person name="Banfield J.F."/>
        </authorList>
    </citation>
    <scope>NUCLEOTIDE SEQUENCE [LARGE SCALE GENOMIC DNA]</scope>
</reference>
<dbReference type="PANTHER" id="PTHR39966">
    <property type="entry name" value="BLL2471 PROTEIN-RELATED"/>
    <property type="match status" value="1"/>
</dbReference>